<dbReference type="Gene3D" id="3.40.50.720">
    <property type="entry name" value="NAD(P)-binding Rossmann-like Domain"/>
    <property type="match status" value="1"/>
</dbReference>
<dbReference type="PANTHER" id="PTHR48079">
    <property type="entry name" value="PROTEIN YEEZ"/>
    <property type="match status" value="1"/>
</dbReference>
<dbReference type="InterPro" id="IPR036291">
    <property type="entry name" value="NAD(P)-bd_dom_sf"/>
</dbReference>
<dbReference type="Pfam" id="PF01370">
    <property type="entry name" value="Epimerase"/>
    <property type="match status" value="1"/>
</dbReference>
<gene>
    <name evidence="2" type="ORF">G7Y85_13070</name>
</gene>
<protein>
    <submittedName>
        <fullName evidence="2">NAD(P)-dependent oxidoreductase</fullName>
    </submittedName>
</protein>
<dbReference type="EMBL" id="JAAMOW010000006">
    <property type="protein sequence ID" value="NGY05698.1"/>
    <property type="molecule type" value="Genomic_DNA"/>
</dbReference>
<sequence>MKILVVGGTGLIGGHAALHLQSLGHDVTIAARKSAQAQSALAALPILLGDYVAGDFTREQLAGFDALVFAAGNDIRHLDKNADEAAHWQRANIDGVPRFFKLAREAGVRRAVLVGSFYPQVKPELVDRIPYVRSRHLADEGARALATGDFAVCSVNAPFVVGSVPGLHVGMFDYYTRYALGQMDPMPVYAPAGGVNFISTASLSEAIAGALLRGESGKAYLVGDENWTFADYLSLFFETVGKPRIVPSLDQEHPLLPDSMLYAGRGTLFYYEPDAGEQALLGYRRHDVRPAIIAAVMQAQQMIEAA</sequence>
<dbReference type="InterPro" id="IPR051783">
    <property type="entry name" value="NAD(P)-dependent_oxidoreduct"/>
</dbReference>
<evidence type="ECO:0000313" key="2">
    <source>
        <dbReference type="EMBL" id="NGY05698.1"/>
    </source>
</evidence>
<name>A0A6M2BT93_9GAMM</name>
<reference evidence="2 3" key="1">
    <citation type="journal article" date="2014" name="Int. J. Syst. Evol. Microbiol.">
        <title>Solimonas terrae sp. nov., isolated from soil.</title>
        <authorList>
            <person name="Kim S.J."/>
            <person name="Moon J.Y."/>
            <person name="Weon H.Y."/>
            <person name="Ahn J.H."/>
            <person name="Chen W.M."/>
            <person name="Kwon S.W."/>
        </authorList>
    </citation>
    <scope>NUCLEOTIDE SEQUENCE [LARGE SCALE GENOMIC DNA]</scope>
    <source>
        <strain evidence="2 3">KIS83-12</strain>
    </source>
</reference>
<feature type="domain" description="NAD-dependent epimerase/dehydratase" evidence="1">
    <location>
        <begin position="3"/>
        <end position="164"/>
    </location>
</feature>
<dbReference type="InterPro" id="IPR001509">
    <property type="entry name" value="Epimerase_deHydtase"/>
</dbReference>
<dbReference type="GO" id="GO:0005737">
    <property type="term" value="C:cytoplasm"/>
    <property type="evidence" value="ECO:0007669"/>
    <property type="project" value="TreeGrafter"/>
</dbReference>
<proteinExistence type="predicted"/>
<evidence type="ECO:0000313" key="3">
    <source>
        <dbReference type="Proteomes" id="UP000472676"/>
    </source>
</evidence>
<keyword evidence="3" id="KW-1185">Reference proteome</keyword>
<comment type="caution">
    <text evidence="2">The sequence shown here is derived from an EMBL/GenBank/DDBJ whole genome shotgun (WGS) entry which is preliminary data.</text>
</comment>
<dbReference type="Proteomes" id="UP000472676">
    <property type="component" value="Unassembled WGS sequence"/>
</dbReference>
<dbReference type="PANTHER" id="PTHR48079:SF6">
    <property type="entry name" value="NAD(P)-BINDING DOMAIN-CONTAINING PROTEIN-RELATED"/>
    <property type="match status" value="1"/>
</dbReference>
<dbReference type="RefSeq" id="WP_166257698.1">
    <property type="nucleotide sequence ID" value="NZ_JAAMOW010000006.1"/>
</dbReference>
<evidence type="ECO:0000259" key="1">
    <source>
        <dbReference type="Pfam" id="PF01370"/>
    </source>
</evidence>
<dbReference type="AlphaFoldDB" id="A0A6M2BT93"/>
<organism evidence="2 3">
    <name type="scientific">Solimonas terrae</name>
    <dbReference type="NCBI Taxonomy" id="1396819"/>
    <lineage>
        <taxon>Bacteria</taxon>
        <taxon>Pseudomonadati</taxon>
        <taxon>Pseudomonadota</taxon>
        <taxon>Gammaproteobacteria</taxon>
        <taxon>Nevskiales</taxon>
        <taxon>Nevskiaceae</taxon>
        <taxon>Solimonas</taxon>
    </lineage>
</organism>
<dbReference type="GO" id="GO:0004029">
    <property type="term" value="F:aldehyde dehydrogenase (NAD+) activity"/>
    <property type="evidence" value="ECO:0007669"/>
    <property type="project" value="TreeGrafter"/>
</dbReference>
<accession>A0A6M2BT93</accession>
<dbReference type="SUPFAM" id="SSF51735">
    <property type="entry name" value="NAD(P)-binding Rossmann-fold domains"/>
    <property type="match status" value="1"/>
</dbReference>